<evidence type="ECO:0000313" key="3">
    <source>
        <dbReference type="Proteomes" id="UP000003112"/>
    </source>
</evidence>
<reference evidence="2 3" key="1">
    <citation type="submission" date="2010-10" db="EMBL/GenBank/DDBJ databases">
        <authorList>
            <person name="Muzny D."/>
            <person name="Qin X."/>
            <person name="Deng J."/>
            <person name="Jiang H."/>
            <person name="Liu Y."/>
            <person name="Qu J."/>
            <person name="Song X.-Z."/>
            <person name="Zhang L."/>
            <person name="Thornton R."/>
            <person name="Coyle M."/>
            <person name="Francisco L."/>
            <person name="Jackson L."/>
            <person name="Javaid M."/>
            <person name="Korchina V."/>
            <person name="Kovar C."/>
            <person name="Mata R."/>
            <person name="Mathew T."/>
            <person name="Ngo R."/>
            <person name="Nguyen L."/>
            <person name="Nguyen N."/>
            <person name="Okwuonu G."/>
            <person name="Ongeri F."/>
            <person name="Pham C."/>
            <person name="Simmons D."/>
            <person name="Wilczek-Boney K."/>
            <person name="Hale W."/>
            <person name="Jakkamsetti A."/>
            <person name="Pham P."/>
            <person name="Ruth R."/>
            <person name="San Lucas F."/>
            <person name="Warren J."/>
            <person name="Zhang J."/>
            <person name="Zhao Z."/>
            <person name="Zhou C."/>
            <person name="Zhu D."/>
            <person name="Lee S."/>
            <person name="Bess C."/>
            <person name="Blankenburg K."/>
            <person name="Forbes L."/>
            <person name="Fu Q."/>
            <person name="Gubbala S."/>
            <person name="Hirani K."/>
            <person name="Jayaseelan J.C."/>
            <person name="Lara F."/>
            <person name="Munidasa M."/>
            <person name="Palculict T."/>
            <person name="Patil S."/>
            <person name="Pu L.-L."/>
            <person name="Saada N."/>
            <person name="Tang L."/>
            <person name="Weissenberger G."/>
            <person name="Zhu Y."/>
            <person name="Hemphill L."/>
            <person name="Shang Y."/>
            <person name="Youmans B."/>
            <person name="Ayvaz T."/>
            <person name="Ross M."/>
            <person name="Santibanez J."/>
            <person name="Aqrawi P."/>
            <person name="Gross S."/>
            <person name="Joshi V."/>
            <person name="Fowler G."/>
            <person name="Nazareth L."/>
            <person name="Reid J."/>
            <person name="Worley K."/>
            <person name="Petrosino J."/>
            <person name="Highlander S."/>
            <person name="Gibbs R."/>
        </authorList>
    </citation>
    <scope>NUCLEOTIDE SEQUENCE [LARGE SCALE GENOMIC DNA]</scope>
    <source>
        <strain evidence="2 3">ATCC 33574</strain>
    </source>
</reference>
<evidence type="ECO:0000313" key="2">
    <source>
        <dbReference type="EMBL" id="EFU31277.1"/>
    </source>
</evidence>
<dbReference type="AlphaFoldDB" id="E6K509"/>
<keyword evidence="3" id="KW-1185">Reference proteome</keyword>
<dbReference type="HOGENOM" id="CLU_3037110_0_0_10"/>
<keyword evidence="1" id="KW-0812">Transmembrane</keyword>
<protein>
    <submittedName>
        <fullName evidence="2">Uncharacterized protein</fullName>
    </submittedName>
</protein>
<dbReference type="EMBL" id="AEPD01000015">
    <property type="protein sequence ID" value="EFU31277.1"/>
    <property type="molecule type" value="Genomic_DNA"/>
</dbReference>
<organism evidence="2 3">
    <name type="scientific">Segatella buccae ATCC 33574</name>
    <dbReference type="NCBI Taxonomy" id="873513"/>
    <lineage>
        <taxon>Bacteria</taxon>
        <taxon>Pseudomonadati</taxon>
        <taxon>Bacteroidota</taxon>
        <taxon>Bacteroidia</taxon>
        <taxon>Bacteroidales</taxon>
        <taxon>Prevotellaceae</taxon>
        <taxon>Segatella</taxon>
    </lineage>
</organism>
<dbReference type="Proteomes" id="UP000003112">
    <property type="component" value="Unassembled WGS sequence"/>
</dbReference>
<comment type="caution">
    <text evidence="2">The sequence shown here is derived from an EMBL/GenBank/DDBJ whole genome shotgun (WGS) entry which is preliminary data.</text>
</comment>
<accession>E6K509</accession>
<keyword evidence="1" id="KW-0472">Membrane</keyword>
<proteinExistence type="predicted"/>
<name>E6K509_9BACT</name>
<feature type="non-terminal residue" evidence="2">
    <location>
        <position position="1"/>
    </location>
</feature>
<evidence type="ECO:0000256" key="1">
    <source>
        <dbReference type="SAM" id="Phobius"/>
    </source>
</evidence>
<feature type="transmembrane region" description="Helical" evidence="1">
    <location>
        <begin position="20"/>
        <end position="41"/>
    </location>
</feature>
<sequence length="55" mass="5995">GFTFLRTSGMEKPPLGGWGSFWGSFGGLFWPFPFSSFLGIVGHADYPYLCIIGST</sequence>
<keyword evidence="1" id="KW-1133">Transmembrane helix</keyword>
<gene>
    <name evidence="2" type="ORF">HMPREF6485_0670</name>
</gene>